<proteinExistence type="predicted"/>
<dbReference type="AlphaFoldDB" id="A0A2X0M8Y2"/>
<reference evidence="2" key="1">
    <citation type="submission" date="2016-10" db="EMBL/GenBank/DDBJ databases">
        <authorList>
            <person name="Jeantristanb JTB J.-T."/>
            <person name="Ricardo R."/>
        </authorList>
    </citation>
    <scope>NUCLEOTIDE SEQUENCE [LARGE SCALE GENOMIC DNA]</scope>
</reference>
<protein>
    <submittedName>
        <fullName evidence="1">BZ3500_MvSof-1268-A1-R1_Chr5-2g07766 protein</fullName>
    </submittedName>
</protein>
<evidence type="ECO:0000313" key="2">
    <source>
        <dbReference type="Proteomes" id="UP000249723"/>
    </source>
</evidence>
<dbReference type="EMBL" id="FMWP01000018">
    <property type="protein sequence ID" value="SCZ92294.1"/>
    <property type="molecule type" value="Genomic_DNA"/>
</dbReference>
<keyword evidence="2" id="KW-1185">Reference proteome</keyword>
<dbReference type="Proteomes" id="UP000249723">
    <property type="component" value="Unassembled WGS sequence"/>
</dbReference>
<gene>
    <name evidence="1" type="ORF">BZ3500_MVSOF-1268-A1-R1_CHR5-2G07766</name>
</gene>
<evidence type="ECO:0000313" key="1">
    <source>
        <dbReference type="EMBL" id="SCZ92294.1"/>
    </source>
</evidence>
<organism evidence="1 2">
    <name type="scientific">Microbotryum saponariae</name>
    <dbReference type="NCBI Taxonomy" id="289078"/>
    <lineage>
        <taxon>Eukaryota</taxon>
        <taxon>Fungi</taxon>
        <taxon>Dikarya</taxon>
        <taxon>Basidiomycota</taxon>
        <taxon>Pucciniomycotina</taxon>
        <taxon>Microbotryomycetes</taxon>
        <taxon>Microbotryales</taxon>
        <taxon>Microbotryaceae</taxon>
        <taxon>Microbotryum</taxon>
    </lineage>
</organism>
<name>A0A2X0M8Y2_9BASI</name>
<sequence>MACAYRRAERGNQDVQWTSKTSAYQNKFADCRNQHTRWSRSCYGGDPLSQQCVRAPERMFKFGR</sequence>
<accession>A0A2X0M8Y2</accession>